<dbReference type="InterPro" id="IPR029052">
    <property type="entry name" value="Metallo-depent_PP-like"/>
</dbReference>
<dbReference type="SMART" id="SM00854">
    <property type="entry name" value="PGA_cap"/>
    <property type="match status" value="1"/>
</dbReference>
<proteinExistence type="inferred from homology"/>
<organism evidence="3 4">
    <name type="scientific">Faunimonas pinastri</name>
    <dbReference type="NCBI Taxonomy" id="1855383"/>
    <lineage>
        <taxon>Bacteria</taxon>
        <taxon>Pseudomonadati</taxon>
        <taxon>Pseudomonadota</taxon>
        <taxon>Alphaproteobacteria</taxon>
        <taxon>Hyphomicrobiales</taxon>
        <taxon>Afifellaceae</taxon>
        <taxon>Faunimonas</taxon>
    </lineage>
</organism>
<accession>A0A1H9EBK2</accession>
<reference evidence="3 4" key="1">
    <citation type="submission" date="2016-10" db="EMBL/GenBank/DDBJ databases">
        <authorList>
            <person name="de Groot N.N."/>
        </authorList>
    </citation>
    <scope>NUCLEOTIDE SEQUENCE [LARGE SCALE GENOMIC DNA]</scope>
    <source>
        <strain evidence="3 4">A52C2</strain>
    </source>
</reference>
<dbReference type="InterPro" id="IPR052169">
    <property type="entry name" value="CW_Biosynth-Accessory"/>
</dbReference>
<sequence length="441" mass="48152">MRIIACGDALFSARNLARRLPRSLVETLAGADAVFANAEFCCPARTTSPAPRRFSTAVKPEVLDEFVDLNIRLVSFANNHTGDFGAQGVIDTIEAAEERGILSSGIGRSLDEARAAQFLDLPEGRVSLISAGTTRATEFAASPAGRGVPARPGLNPLRWSRSYVLPDAEFEQLRHIDDLLGTAASRQEVARIELMKHGGPDKFAFGSVFEGALQIERGTTAHVRYQMNETDARAILDNVRDAANRSEHVLLSLHAHEGLNDNWYSPEPAAFIEDFARRAVDAGATAVLGHGPHMLRGIEIYKGRPIFYSLGSLLMEFEGAETRMTPEMYEAFGFTRDSLPSQLHMSRVHDADGNRVGFYADPRFAQSCIAICDFEEGETRIKLVPIDLGLDRPRPSERGLPGLASPEFGREIGEAMSRMSAPYGTRITYDEVDGTLTVAVA</sequence>
<evidence type="ECO:0000313" key="3">
    <source>
        <dbReference type="EMBL" id="SEQ23015.1"/>
    </source>
</evidence>
<dbReference type="EMBL" id="FOFG01000003">
    <property type="protein sequence ID" value="SEQ23015.1"/>
    <property type="molecule type" value="Genomic_DNA"/>
</dbReference>
<evidence type="ECO:0000259" key="2">
    <source>
        <dbReference type="SMART" id="SM00854"/>
    </source>
</evidence>
<evidence type="ECO:0000313" key="4">
    <source>
        <dbReference type="Proteomes" id="UP000199647"/>
    </source>
</evidence>
<feature type="domain" description="Capsule synthesis protein CapA" evidence="2">
    <location>
        <begin position="2"/>
        <end position="317"/>
    </location>
</feature>
<keyword evidence="4" id="KW-1185">Reference proteome</keyword>
<dbReference type="InterPro" id="IPR019079">
    <property type="entry name" value="Capsule_synth_CapA"/>
</dbReference>
<dbReference type="OrthoDB" id="9810718at2"/>
<dbReference type="PANTHER" id="PTHR33393">
    <property type="entry name" value="POLYGLUTAMINE SYNTHESIS ACCESSORY PROTEIN RV0574C-RELATED"/>
    <property type="match status" value="1"/>
</dbReference>
<dbReference type="Pfam" id="PF09587">
    <property type="entry name" value="PGA_cap"/>
    <property type="match status" value="1"/>
</dbReference>
<dbReference type="STRING" id="1855383.SAMN05216548_103127"/>
<dbReference type="SUPFAM" id="SSF56300">
    <property type="entry name" value="Metallo-dependent phosphatases"/>
    <property type="match status" value="1"/>
</dbReference>
<name>A0A1H9EBK2_9HYPH</name>
<evidence type="ECO:0000256" key="1">
    <source>
        <dbReference type="ARBA" id="ARBA00005662"/>
    </source>
</evidence>
<dbReference type="Proteomes" id="UP000199647">
    <property type="component" value="Unassembled WGS sequence"/>
</dbReference>
<gene>
    <name evidence="3" type="ORF">SAMN05216548_103127</name>
</gene>
<dbReference type="RefSeq" id="WP_092495871.1">
    <property type="nucleotide sequence ID" value="NZ_FOFG01000003.1"/>
</dbReference>
<comment type="similarity">
    <text evidence="1">Belongs to the CapA family.</text>
</comment>
<dbReference type="AlphaFoldDB" id="A0A1H9EBK2"/>
<protein>
    <submittedName>
        <fullName evidence="3">Poly-gamma-glutamate synthesis protein (Capsule biosynthesis protein)</fullName>
    </submittedName>
</protein>
<dbReference type="PANTHER" id="PTHR33393:SF11">
    <property type="entry name" value="POLYGLUTAMINE SYNTHESIS ACCESSORY PROTEIN RV0574C-RELATED"/>
    <property type="match status" value="1"/>
</dbReference>